<name>A0A699ZKM8_HAELA</name>
<proteinExistence type="predicted"/>
<keyword evidence="1" id="KW-0472">Membrane</keyword>
<keyword evidence="3" id="KW-1185">Reference proteome</keyword>
<comment type="caution">
    <text evidence="2">The sequence shown here is derived from an EMBL/GenBank/DDBJ whole genome shotgun (WGS) entry which is preliminary data.</text>
</comment>
<sequence length="154" mass="15943">MLVGTSDPAQMEALVRDKGADCDILRVTKHKRGMLLIGLIGMGRLVGLAGAGVTALTLRVWHALLYVVIKSSSAVAKGSHNAMAGSDASCTAMGGDASGKEPNGLCCALSFAHPGITLMLVLEPTAPYVWMYNCEAGAAGHQHLHMTLPAAICD</sequence>
<dbReference type="Proteomes" id="UP000485058">
    <property type="component" value="Unassembled WGS sequence"/>
</dbReference>
<accession>A0A699ZKM8</accession>
<evidence type="ECO:0000313" key="3">
    <source>
        <dbReference type="Proteomes" id="UP000485058"/>
    </source>
</evidence>
<evidence type="ECO:0000313" key="2">
    <source>
        <dbReference type="EMBL" id="GFH23213.1"/>
    </source>
</evidence>
<evidence type="ECO:0000256" key="1">
    <source>
        <dbReference type="SAM" id="Phobius"/>
    </source>
</evidence>
<keyword evidence="1" id="KW-1133">Transmembrane helix</keyword>
<keyword evidence="1" id="KW-0812">Transmembrane</keyword>
<dbReference type="EMBL" id="BLLF01002218">
    <property type="protein sequence ID" value="GFH23213.1"/>
    <property type="molecule type" value="Genomic_DNA"/>
</dbReference>
<reference evidence="2 3" key="1">
    <citation type="submission" date="2020-02" db="EMBL/GenBank/DDBJ databases">
        <title>Draft genome sequence of Haematococcus lacustris strain NIES-144.</title>
        <authorList>
            <person name="Morimoto D."/>
            <person name="Nakagawa S."/>
            <person name="Yoshida T."/>
            <person name="Sawayama S."/>
        </authorList>
    </citation>
    <scope>NUCLEOTIDE SEQUENCE [LARGE SCALE GENOMIC DNA]</scope>
    <source>
        <strain evidence="2 3">NIES-144</strain>
    </source>
</reference>
<protein>
    <submittedName>
        <fullName evidence="2">Uncharacterized protein</fullName>
    </submittedName>
</protein>
<gene>
    <name evidence="2" type="ORF">HaLaN_20796</name>
</gene>
<feature type="transmembrane region" description="Helical" evidence="1">
    <location>
        <begin position="35"/>
        <end position="61"/>
    </location>
</feature>
<dbReference type="AlphaFoldDB" id="A0A699ZKM8"/>
<organism evidence="2 3">
    <name type="scientific">Haematococcus lacustris</name>
    <name type="common">Green alga</name>
    <name type="synonym">Haematococcus pluvialis</name>
    <dbReference type="NCBI Taxonomy" id="44745"/>
    <lineage>
        <taxon>Eukaryota</taxon>
        <taxon>Viridiplantae</taxon>
        <taxon>Chlorophyta</taxon>
        <taxon>core chlorophytes</taxon>
        <taxon>Chlorophyceae</taxon>
        <taxon>CS clade</taxon>
        <taxon>Chlamydomonadales</taxon>
        <taxon>Haematococcaceae</taxon>
        <taxon>Haematococcus</taxon>
    </lineage>
</organism>